<proteinExistence type="predicted"/>
<gene>
    <name evidence="1" type="ORF">HMPREF1991_02888</name>
</gene>
<organism evidence="1 2">
    <name type="scientific">Hoylesella loescheii DSM 19665 = JCM 12249 = ATCC 15930</name>
    <dbReference type="NCBI Taxonomy" id="1122985"/>
    <lineage>
        <taxon>Bacteria</taxon>
        <taxon>Pseudomonadati</taxon>
        <taxon>Bacteroidota</taxon>
        <taxon>Bacteroidia</taxon>
        <taxon>Bacteroidales</taxon>
        <taxon>Prevotellaceae</taxon>
        <taxon>Hoylesella</taxon>
    </lineage>
</organism>
<dbReference type="EMBL" id="JNGW01000124">
    <property type="protein sequence ID" value="KDR51055.1"/>
    <property type="molecule type" value="Genomic_DNA"/>
</dbReference>
<dbReference type="Proteomes" id="UP000027442">
    <property type="component" value="Unassembled WGS sequence"/>
</dbReference>
<dbReference type="HOGENOM" id="CLU_3314658_0_0_10"/>
<reference evidence="1 2" key="1">
    <citation type="submission" date="2013-08" db="EMBL/GenBank/DDBJ databases">
        <authorList>
            <person name="Weinstock G."/>
            <person name="Sodergren E."/>
            <person name="Wylie T."/>
            <person name="Fulton L."/>
            <person name="Fulton R."/>
            <person name="Fronick C."/>
            <person name="O'Laughlin M."/>
            <person name="Godfrey J."/>
            <person name="Miner T."/>
            <person name="Herter B."/>
            <person name="Appelbaum E."/>
            <person name="Cordes M."/>
            <person name="Lek S."/>
            <person name="Wollam A."/>
            <person name="Pepin K.H."/>
            <person name="Palsikar V.B."/>
            <person name="Mitreva M."/>
            <person name="Wilson R.K."/>
        </authorList>
    </citation>
    <scope>NUCLEOTIDE SEQUENCE [LARGE SCALE GENOMIC DNA]</scope>
    <source>
        <strain evidence="1 2">ATCC 15930</strain>
    </source>
</reference>
<dbReference type="AlphaFoldDB" id="A0A069QE29"/>
<comment type="caution">
    <text evidence="1">The sequence shown here is derived from an EMBL/GenBank/DDBJ whole genome shotgun (WGS) entry which is preliminary data.</text>
</comment>
<accession>A0A069QE29</accession>
<evidence type="ECO:0000313" key="1">
    <source>
        <dbReference type="EMBL" id="KDR51055.1"/>
    </source>
</evidence>
<keyword evidence="2" id="KW-1185">Reference proteome</keyword>
<sequence>MKVDENSKCAGLFVKLRNGEINRHRFDVKCLQMASIKQC</sequence>
<dbReference type="PATRIC" id="fig|1122985.7.peg.2984"/>
<name>A0A069QE29_HOYLO</name>
<evidence type="ECO:0000313" key="2">
    <source>
        <dbReference type="Proteomes" id="UP000027442"/>
    </source>
</evidence>
<protein>
    <submittedName>
        <fullName evidence="1">Uncharacterized protein</fullName>
    </submittedName>
</protein>